<dbReference type="InterPro" id="IPR001128">
    <property type="entry name" value="Cyt_P450"/>
</dbReference>
<dbReference type="SUPFAM" id="SSF48264">
    <property type="entry name" value="Cytochrome P450"/>
    <property type="match status" value="1"/>
</dbReference>
<keyword evidence="2" id="KW-0472">Membrane</keyword>
<name>A0AAN6TR13_9PEZI</name>
<evidence type="ECO:0000313" key="4">
    <source>
        <dbReference type="Proteomes" id="UP001302602"/>
    </source>
</evidence>
<dbReference type="GO" id="GO:0004497">
    <property type="term" value="F:monooxygenase activity"/>
    <property type="evidence" value="ECO:0007669"/>
    <property type="project" value="InterPro"/>
</dbReference>
<evidence type="ECO:0000313" key="3">
    <source>
        <dbReference type="EMBL" id="KAK4118691.1"/>
    </source>
</evidence>
<feature type="compositionally biased region" description="Low complexity" evidence="1">
    <location>
        <begin position="285"/>
        <end position="304"/>
    </location>
</feature>
<evidence type="ECO:0008006" key="5">
    <source>
        <dbReference type="Google" id="ProtNLM"/>
    </source>
</evidence>
<dbReference type="Pfam" id="PF00067">
    <property type="entry name" value="p450"/>
    <property type="match status" value="1"/>
</dbReference>
<keyword evidence="2" id="KW-0812">Transmembrane</keyword>
<gene>
    <name evidence="3" type="ORF">N657DRAFT_637816</name>
</gene>
<keyword evidence="2" id="KW-1133">Transmembrane helix</keyword>
<dbReference type="RefSeq" id="XP_062642464.1">
    <property type="nucleotide sequence ID" value="XM_062791537.1"/>
</dbReference>
<reference evidence="3" key="2">
    <citation type="submission" date="2023-05" db="EMBL/GenBank/DDBJ databases">
        <authorList>
            <consortium name="Lawrence Berkeley National Laboratory"/>
            <person name="Steindorff A."/>
            <person name="Hensen N."/>
            <person name="Bonometti L."/>
            <person name="Westerberg I."/>
            <person name="Brannstrom I.O."/>
            <person name="Guillou S."/>
            <person name="Cros-Aarteil S."/>
            <person name="Calhoun S."/>
            <person name="Haridas S."/>
            <person name="Kuo A."/>
            <person name="Mondo S."/>
            <person name="Pangilinan J."/>
            <person name="Riley R."/>
            <person name="Labutti K."/>
            <person name="Andreopoulos B."/>
            <person name="Lipzen A."/>
            <person name="Chen C."/>
            <person name="Yanf M."/>
            <person name="Daum C."/>
            <person name="Ng V."/>
            <person name="Clum A."/>
            <person name="Ohm R."/>
            <person name="Martin F."/>
            <person name="Silar P."/>
            <person name="Natvig D."/>
            <person name="Lalanne C."/>
            <person name="Gautier V."/>
            <person name="Ament-Velasquez S.L."/>
            <person name="Kruys A."/>
            <person name="Hutchinson M.I."/>
            <person name="Powell A.J."/>
            <person name="Barry K."/>
            <person name="Miller A.N."/>
            <person name="Grigoriev I.V."/>
            <person name="Debuchy R."/>
            <person name="Gladieux P."/>
            <person name="Thoren M.H."/>
            <person name="Johannesson H."/>
        </authorList>
    </citation>
    <scope>NUCLEOTIDE SEQUENCE</scope>
    <source>
        <strain evidence="3">CBS 731.68</strain>
    </source>
</reference>
<feature type="transmembrane region" description="Helical" evidence="2">
    <location>
        <begin position="6"/>
        <end position="22"/>
    </location>
</feature>
<comment type="caution">
    <text evidence="3">The sequence shown here is derived from an EMBL/GenBank/DDBJ whole genome shotgun (WGS) entry which is preliminary data.</text>
</comment>
<dbReference type="GO" id="GO:0005506">
    <property type="term" value="F:iron ion binding"/>
    <property type="evidence" value="ECO:0007669"/>
    <property type="project" value="InterPro"/>
</dbReference>
<evidence type="ECO:0000256" key="2">
    <source>
        <dbReference type="SAM" id="Phobius"/>
    </source>
</evidence>
<dbReference type="AlphaFoldDB" id="A0AAN6TR13"/>
<accession>A0AAN6TR13</accession>
<dbReference type="EMBL" id="MU853261">
    <property type="protein sequence ID" value="KAK4118691.1"/>
    <property type="molecule type" value="Genomic_DNA"/>
</dbReference>
<reference evidence="3" key="1">
    <citation type="journal article" date="2023" name="Mol. Phylogenet. Evol.">
        <title>Genome-scale phylogeny and comparative genomics of the fungal order Sordariales.</title>
        <authorList>
            <person name="Hensen N."/>
            <person name="Bonometti L."/>
            <person name="Westerberg I."/>
            <person name="Brannstrom I.O."/>
            <person name="Guillou S."/>
            <person name="Cros-Aarteil S."/>
            <person name="Calhoun S."/>
            <person name="Haridas S."/>
            <person name="Kuo A."/>
            <person name="Mondo S."/>
            <person name="Pangilinan J."/>
            <person name="Riley R."/>
            <person name="LaButti K."/>
            <person name="Andreopoulos B."/>
            <person name="Lipzen A."/>
            <person name="Chen C."/>
            <person name="Yan M."/>
            <person name="Daum C."/>
            <person name="Ng V."/>
            <person name="Clum A."/>
            <person name="Steindorff A."/>
            <person name="Ohm R.A."/>
            <person name="Martin F."/>
            <person name="Silar P."/>
            <person name="Natvig D.O."/>
            <person name="Lalanne C."/>
            <person name="Gautier V."/>
            <person name="Ament-Velasquez S.L."/>
            <person name="Kruys A."/>
            <person name="Hutchinson M.I."/>
            <person name="Powell A.J."/>
            <person name="Barry K."/>
            <person name="Miller A.N."/>
            <person name="Grigoriev I.V."/>
            <person name="Debuchy R."/>
            <person name="Gladieux P."/>
            <person name="Hiltunen Thoren M."/>
            <person name="Johannesson H."/>
        </authorList>
    </citation>
    <scope>NUCLEOTIDE SEQUENCE</scope>
    <source>
        <strain evidence="3">CBS 731.68</strain>
    </source>
</reference>
<keyword evidence="4" id="KW-1185">Reference proteome</keyword>
<sequence length="408" mass="46093">MFVTTLVWAAALCLVLLIVLLFRKWRARQIQGWVQEQRRVASFQYAESLGIDERLHLRAVENRRLKAAFGIDNSLTTPLRSTHRQFLHASNAVLNGKYRSWEKLYRIAETFLDMEVSTQDSLPLAETVRCMVLAVVLFDSFDVDPISVPRSTLVTITNEINKQWMLSKCHPDDLAPSALLNSTIASLNIRRQLILSYSPHFTSRPESVLSLLMPQYETLWRVVLLTFATAFHHQPDAYPDVFQRTADVPSCLGDPSREKEALKLAKEGLRLYPSNKRLYRASLTSSSNNNNNNNNNNNSSSSSNFPPVPVAADISALHRHPSIWGADALAFRPGRFDDGQMTDLQREAYIPFSVKPHKCPAASNAFGERMVVVLVSALGRVLGPDKGRARFEESGRGHWQGGVWRHWI</sequence>
<protein>
    <recommendedName>
        <fullName evidence="5">Cytochrome P450</fullName>
    </recommendedName>
</protein>
<feature type="region of interest" description="Disordered" evidence="1">
    <location>
        <begin position="283"/>
        <end position="305"/>
    </location>
</feature>
<dbReference type="GO" id="GO:0016705">
    <property type="term" value="F:oxidoreductase activity, acting on paired donors, with incorporation or reduction of molecular oxygen"/>
    <property type="evidence" value="ECO:0007669"/>
    <property type="project" value="InterPro"/>
</dbReference>
<dbReference type="Gene3D" id="1.10.630.10">
    <property type="entry name" value="Cytochrome P450"/>
    <property type="match status" value="1"/>
</dbReference>
<organism evidence="3 4">
    <name type="scientific">Parathielavia appendiculata</name>
    <dbReference type="NCBI Taxonomy" id="2587402"/>
    <lineage>
        <taxon>Eukaryota</taxon>
        <taxon>Fungi</taxon>
        <taxon>Dikarya</taxon>
        <taxon>Ascomycota</taxon>
        <taxon>Pezizomycotina</taxon>
        <taxon>Sordariomycetes</taxon>
        <taxon>Sordariomycetidae</taxon>
        <taxon>Sordariales</taxon>
        <taxon>Chaetomiaceae</taxon>
        <taxon>Parathielavia</taxon>
    </lineage>
</organism>
<dbReference type="InterPro" id="IPR036396">
    <property type="entry name" value="Cyt_P450_sf"/>
</dbReference>
<evidence type="ECO:0000256" key="1">
    <source>
        <dbReference type="SAM" id="MobiDB-lite"/>
    </source>
</evidence>
<dbReference type="GeneID" id="87828306"/>
<dbReference type="GO" id="GO:0020037">
    <property type="term" value="F:heme binding"/>
    <property type="evidence" value="ECO:0007669"/>
    <property type="project" value="InterPro"/>
</dbReference>
<dbReference type="Proteomes" id="UP001302602">
    <property type="component" value="Unassembled WGS sequence"/>
</dbReference>
<proteinExistence type="predicted"/>